<dbReference type="AlphaFoldDB" id="A0A5Y0S627"/>
<comment type="caution">
    <text evidence="1">The sequence shown here is derived from an EMBL/GenBank/DDBJ whole genome shotgun (WGS) entry which is preliminary data.</text>
</comment>
<evidence type="ECO:0000313" key="1">
    <source>
        <dbReference type="EMBL" id="ECB7109578.1"/>
    </source>
</evidence>
<name>A0A5Y0S627_SALNE</name>
<gene>
    <name evidence="1" type="ORF">E1A34_26690</name>
</gene>
<sequence length="125" mass="13955">MTNFKPLDGFSQAHADDVFYFDANASDEALIDNATNRIYNLMSLHSDIAGLHKDNQIDASYLSAVSTYLLSDAYSLLTELSDRQMKNQGNSDKTLIDQQAKAIIALTEIIGKNARAKDEQERDHE</sequence>
<proteinExistence type="predicted"/>
<accession>A0A5Y0S627</accession>
<dbReference type="EMBL" id="AAHYLK010000053">
    <property type="protein sequence ID" value="ECB7109578.1"/>
    <property type="molecule type" value="Genomic_DNA"/>
</dbReference>
<dbReference type="Proteomes" id="UP000839827">
    <property type="component" value="Unassembled WGS sequence"/>
</dbReference>
<reference evidence="1" key="1">
    <citation type="submission" date="2019-03" db="EMBL/GenBank/DDBJ databases">
        <authorList>
            <person name="Ashton P.M."/>
            <person name="Dallman T."/>
            <person name="Nair S."/>
            <person name="De Pinna E."/>
            <person name="Peters T."/>
            <person name="Grant K."/>
        </authorList>
    </citation>
    <scope>NUCLEOTIDE SEQUENCE [LARGE SCALE GENOMIC DNA]</scope>
    <source>
        <strain evidence="1">271153</strain>
    </source>
</reference>
<protein>
    <submittedName>
        <fullName evidence="1">Uncharacterized protein</fullName>
    </submittedName>
</protein>
<organism evidence="1">
    <name type="scientific">Salmonella newport</name>
    <dbReference type="NCBI Taxonomy" id="108619"/>
    <lineage>
        <taxon>Bacteria</taxon>
        <taxon>Pseudomonadati</taxon>
        <taxon>Pseudomonadota</taxon>
        <taxon>Gammaproteobacteria</taxon>
        <taxon>Enterobacterales</taxon>
        <taxon>Enterobacteriaceae</taxon>
        <taxon>Salmonella</taxon>
    </lineage>
</organism>